<evidence type="ECO:0000256" key="3">
    <source>
        <dbReference type="ARBA" id="ARBA00022989"/>
    </source>
</evidence>
<name>A0A812ZY71_9DINO</name>
<dbReference type="PANTHER" id="PTHR11040:SF44">
    <property type="entry name" value="PROTEIN ZNTC-RELATED"/>
    <property type="match status" value="1"/>
</dbReference>
<dbReference type="PANTHER" id="PTHR11040">
    <property type="entry name" value="ZINC/IRON TRANSPORTER"/>
    <property type="match status" value="1"/>
</dbReference>
<protein>
    <submittedName>
        <fullName evidence="6">ZIP7 protein</fullName>
    </submittedName>
</protein>
<dbReference type="GO" id="GO:0005886">
    <property type="term" value="C:plasma membrane"/>
    <property type="evidence" value="ECO:0007669"/>
    <property type="project" value="TreeGrafter"/>
</dbReference>
<dbReference type="OrthoDB" id="448280at2759"/>
<feature type="transmembrane region" description="Helical" evidence="5">
    <location>
        <begin position="249"/>
        <end position="268"/>
    </location>
</feature>
<evidence type="ECO:0000256" key="1">
    <source>
        <dbReference type="ARBA" id="ARBA00004141"/>
    </source>
</evidence>
<feature type="transmembrane region" description="Helical" evidence="5">
    <location>
        <begin position="218"/>
        <end position="237"/>
    </location>
</feature>
<evidence type="ECO:0000256" key="4">
    <source>
        <dbReference type="ARBA" id="ARBA00023136"/>
    </source>
</evidence>
<dbReference type="GO" id="GO:0005385">
    <property type="term" value="F:zinc ion transmembrane transporter activity"/>
    <property type="evidence" value="ECO:0007669"/>
    <property type="project" value="TreeGrafter"/>
</dbReference>
<comment type="caution">
    <text evidence="6">The sequence shown here is derived from an EMBL/GenBank/DDBJ whole genome shotgun (WGS) entry which is preliminary data.</text>
</comment>
<dbReference type="Proteomes" id="UP000601435">
    <property type="component" value="Unassembled WGS sequence"/>
</dbReference>
<reference evidence="6" key="1">
    <citation type="submission" date="2021-02" db="EMBL/GenBank/DDBJ databases">
        <authorList>
            <person name="Dougan E. K."/>
            <person name="Rhodes N."/>
            <person name="Thang M."/>
            <person name="Chan C."/>
        </authorList>
    </citation>
    <scope>NUCLEOTIDE SEQUENCE</scope>
</reference>
<dbReference type="EMBL" id="CAJNJA010050699">
    <property type="protein sequence ID" value="CAE7842312.1"/>
    <property type="molecule type" value="Genomic_DNA"/>
</dbReference>
<evidence type="ECO:0000256" key="2">
    <source>
        <dbReference type="ARBA" id="ARBA00022692"/>
    </source>
</evidence>
<dbReference type="Pfam" id="PF02535">
    <property type="entry name" value="Zip"/>
    <property type="match status" value="1"/>
</dbReference>
<feature type="transmembrane region" description="Helical" evidence="5">
    <location>
        <begin position="183"/>
        <end position="206"/>
    </location>
</feature>
<dbReference type="InterPro" id="IPR003689">
    <property type="entry name" value="ZIP"/>
</dbReference>
<gene>
    <name evidence="6" type="primary">ZIP7</name>
    <name evidence="6" type="ORF">SNEC2469_LOCUS25605</name>
</gene>
<accession>A0A812ZY71</accession>
<keyword evidence="4 5" id="KW-0472">Membrane</keyword>
<evidence type="ECO:0000313" key="7">
    <source>
        <dbReference type="Proteomes" id="UP000601435"/>
    </source>
</evidence>
<feature type="transmembrane region" description="Helical" evidence="5">
    <location>
        <begin position="76"/>
        <end position="94"/>
    </location>
</feature>
<keyword evidence="2 5" id="KW-0812">Transmembrane</keyword>
<sequence length="308" mass="33824">MVADSTDLRWMATGLILIVSFAGVGFPFFAMRSNERLFEAVWFQLMRVLCTGLVVSVALLHVLADGEEYLRNVSTTYPVADAAALFGIFVMVAVKEMGMMALKYVKQHTTPNGNGLEEGLINKGVDHGEFGHTHGLPLIELHDMDLSGQPLRRFVVYMMEVSIMVHSVLVGVALGVLQRRVAVLSLTAALLFHQFFEGLALGAVAVKSGFSFRGSWHLFLTFTFSCPIGAVLGIYFAKQYDPADPRTAWTLGMLNALAAGTLLHIGLVELLPEDFRECKDCHNQPPRWASLLALFFGGMIMAILAIWA</sequence>
<keyword evidence="3 5" id="KW-1133">Transmembrane helix</keyword>
<evidence type="ECO:0000256" key="5">
    <source>
        <dbReference type="SAM" id="Phobius"/>
    </source>
</evidence>
<dbReference type="AlphaFoldDB" id="A0A812ZY71"/>
<evidence type="ECO:0000313" key="6">
    <source>
        <dbReference type="EMBL" id="CAE7842312.1"/>
    </source>
</evidence>
<comment type="subcellular location">
    <subcellularLocation>
        <location evidence="1">Membrane</location>
        <topology evidence="1">Multi-pass membrane protein</topology>
    </subcellularLocation>
</comment>
<organism evidence="6 7">
    <name type="scientific">Symbiodinium necroappetens</name>
    <dbReference type="NCBI Taxonomy" id="1628268"/>
    <lineage>
        <taxon>Eukaryota</taxon>
        <taxon>Sar</taxon>
        <taxon>Alveolata</taxon>
        <taxon>Dinophyceae</taxon>
        <taxon>Suessiales</taxon>
        <taxon>Symbiodiniaceae</taxon>
        <taxon>Symbiodinium</taxon>
    </lineage>
</organism>
<feature type="transmembrane region" description="Helical" evidence="5">
    <location>
        <begin position="42"/>
        <end position="64"/>
    </location>
</feature>
<feature type="transmembrane region" description="Helical" evidence="5">
    <location>
        <begin position="288"/>
        <end position="307"/>
    </location>
</feature>
<proteinExistence type="predicted"/>
<feature type="transmembrane region" description="Helical" evidence="5">
    <location>
        <begin position="12"/>
        <end position="30"/>
    </location>
</feature>
<feature type="transmembrane region" description="Helical" evidence="5">
    <location>
        <begin position="154"/>
        <end position="177"/>
    </location>
</feature>
<keyword evidence="7" id="KW-1185">Reference proteome</keyword>